<organism evidence="3 4">
    <name type="scientific">Homarus americanus</name>
    <name type="common">American lobster</name>
    <dbReference type="NCBI Taxonomy" id="6706"/>
    <lineage>
        <taxon>Eukaryota</taxon>
        <taxon>Metazoa</taxon>
        <taxon>Ecdysozoa</taxon>
        <taxon>Arthropoda</taxon>
        <taxon>Crustacea</taxon>
        <taxon>Multicrustacea</taxon>
        <taxon>Malacostraca</taxon>
        <taxon>Eumalacostraca</taxon>
        <taxon>Eucarida</taxon>
        <taxon>Decapoda</taxon>
        <taxon>Pleocyemata</taxon>
        <taxon>Astacidea</taxon>
        <taxon>Nephropoidea</taxon>
        <taxon>Nephropidae</taxon>
        <taxon>Homarus</taxon>
    </lineage>
</organism>
<sequence>LVGSAGLVVVGSAVSVVVVGNTASAGAGSLVGVSAGVVGIHGSAEVGAGIVGSAEVGAGIVGSAEVGWSVEVVGTVGSAEVVGTVGSAEVAVAVGTVESAEEGRVESVYGYGTGNPVHLEHFDGVRTGSTLEAAERGMLGITCSRDNVLVLTAGRLVLLVLVMSAWMGTGSYHPRPTTDASLGFSRH</sequence>
<comment type="caution">
    <text evidence="3">The sequence shown here is derived from an EMBL/GenBank/DDBJ whole genome shotgun (WGS) entry which is preliminary data.</text>
</comment>
<keyword evidence="2" id="KW-0732">Signal</keyword>
<keyword evidence="1" id="KW-1133">Transmembrane helix</keyword>
<feature type="non-terminal residue" evidence="3">
    <location>
        <position position="1"/>
    </location>
</feature>
<keyword evidence="1" id="KW-0812">Transmembrane</keyword>
<keyword evidence="1" id="KW-0472">Membrane</keyword>
<protein>
    <submittedName>
        <fullName evidence="3">Uncharacterized protein</fullName>
    </submittedName>
</protein>
<reference evidence="3" key="1">
    <citation type="journal article" date="2021" name="Sci. Adv.">
        <title>The American lobster genome reveals insights on longevity, neural, and immune adaptations.</title>
        <authorList>
            <person name="Polinski J.M."/>
            <person name="Zimin A.V."/>
            <person name="Clark K.F."/>
            <person name="Kohn A.B."/>
            <person name="Sadowski N."/>
            <person name="Timp W."/>
            <person name="Ptitsyn A."/>
            <person name="Khanna P."/>
            <person name="Romanova D.Y."/>
            <person name="Williams P."/>
            <person name="Greenwood S.J."/>
            <person name="Moroz L.L."/>
            <person name="Walt D.R."/>
            <person name="Bodnar A.G."/>
        </authorList>
    </citation>
    <scope>NUCLEOTIDE SEQUENCE</scope>
    <source>
        <strain evidence="3">GMGI-L3</strain>
    </source>
</reference>
<gene>
    <name evidence="3" type="ORF">Hamer_G018602</name>
</gene>
<dbReference type="AlphaFoldDB" id="A0A8J5SZP4"/>
<evidence type="ECO:0000256" key="1">
    <source>
        <dbReference type="SAM" id="Phobius"/>
    </source>
</evidence>
<evidence type="ECO:0000256" key="2">
    <source>
        <dbReference type="SAM" id="SignalP"/>
    </source>
</evidence>
<dbReference type="EMBL" id="JAHLQT010012106">
    <property type="protein sequence ID" value="KAG7171481.1"/>
    <property type="molecule type" value="Genomic_DNA"/>
</dbReference>
<name>A0A8J5SZP4_HOMAM</name>
<feature type="transmembrane region" description="Helical" evidence="1">
    <location>
        <begin position="148"/>
        <end position="167"/>
    </location>
</feature>
<feature type="chain" id="PRO_5035270225" evidence="2">
    <location>
        <begin position="16"/>
        <end position="187"/>
    </location>
</feature>
<accession>A0A8J5SZP4</accession>
<evidence type="ECO:0000313" key="4">
    <source>
        <dbReference type="Proteomes" id="UP000747542"/>
    </source>
</evidence>
<feature type="non-terminal residue" evidence="3">
    <location>
        <position position="187"/>
    </location>
</feature>
<evidence type="ECO:0000313" key="3">
    <source>
        <dbReference type="EMBL" id="KAG7171481.1"/>
    </source>
</evidence>
<dbReference type="Proteomes" id="UP000747542">
    <property type="component" value="Unassembled WGS sequence"/>
</dbReference>
<keyword evidence="4" id="KW-1185">Reference proteome</keyword>
<proteinExistence type="predicted"/>
<feature type="signal peptide" evidence="2">
    <location>
        <begin position="1"/>
        <end position="15"/>
    </location>
</feature>